<evidence type="ECO:0000256" key="2">
    <source>
        <dbReference type="ARBA" id="ARBA00022679"/>
    </source>
</evidence>
<dbReference type="EMBL" id="CADCWN010000238">
    <property type="protein sequence ID" value="CAA9581226.1"/>
    <property type="molecule type" value="Genomic_DNA"/>
</dbReference>
<accession>A0A6J4VM21</accession>
<dbReference type="SUPFAM" id="SSF75217">
    <property type="entry name" value="alpha/beta knot"/>
    <property type="match status" value="1"/>
</dbReference>
<dbReference type="InterPro" id="IPR029064">
    <property type="entry name" value="Ribosomal_eL30-like_sf"/>
</dbReference>
<reference evidence="5" key="1">
    <citation type="submission" date="2020-02" db="EMBL/GenBank/DDBJ databases">
        <authorList>
            <person name="Meier V. D."/>
        </authorList>
    </citation>
    <scope>NUCLEOTIDE SEQUENCE</scope>
    <source>
        <strain evidence="5">AVDCRST_MAG18</strain>
    </source>
</reference>
<proteinExistence type="predicted"/>
<dbReference type="InterPro" id="IPR051259">
    <property type="entry name" value="rRNA_Methyltransferase"/>
</dbReference>
<dbReference type="GO" id="GO:0008173">
    <property type="term" value="F:RNA methyltransferase activity"/>
    <property type="evidence" value="ECO:0007669"/>
    <property type="project" value="InterPro"/>
</dbReference>
<sequence length="292" mass="31712">MIGQRDYLLRGRAMAPNVIRVQAENNDFQYIETLRRNRVKRHRAHEFVVEGVRAINGALAAGWEIAAFLYAPERRLSGWATDILAHSTARAHLELSAPLLAKLSGKEETSELLAVVVMPEERLTRIPLHRNLRVVVIDRPASPGNLGTIIRSCDAFGVDGLIVSGHAVDLYDPETINATTGSLFALPIVRVGGPADLLPWLDRIRHELGTLQIVGTSAKATLDIADHDLTRPTILAVGNETRGLSVAYKELCDAVVAIPIVGSASSLNVACATSVLLYEIDRQRRRGNTAGG</sequence>
<dbReference type="CDD" id="cd18107">
    <property type="entry name" value="SpoU-like_AviRb"/>
    <property type="match status" value="1"/>
</dbReference>
<dbReference type="GO" id="GO:0032259">
    <property type="term" value="P:methylation"/>
    <property type="evidence" value="ECO:0007669"/>
    <property type="project" value="UniProtKB-KW"/>
</dbReference>
<name>A0A6J4VM21_9BACT</name>
<dbReference type="PANTHER" id="PTHR43191">
    <property type="entry name" value="RRNA METHYLTRANSFERASE 3"/>
    <property type="match status" value="1"/>
</dbReference>
<dbReference type="InterPro" id="IPR001537">
    <property type="entry name" value="SpoU_MeTrfase"/>
</dbReference>
<dbReference type="AlphaFoldDB" id="A0A6J4VM21"/>
<dbReference type="InterPro" id="IPR029026">
    <property type="entry name" value="tRNA_m1G_MTases_N"/>
</dbReference>
<feature type="domain" description="tRNA/rRNA methyltransferase SpoU type" evidence="3">
    <location>
        <begin position="134"/>
        <end position="278"/>
    </location>
</feature>
<gene>
    <name evidence="5" type="ORF">AVDCRST_MAG18-3164</name>
</gene>
<dbReference type="InterPro" id="IPR029028">
    <property type="entry name" value="Alpha/beta_knot_MTases"/>
</dbReference>
<protein>
    <submittedName>
        <fullName evidence="5">23S rRNA (Uridine(2479)-2'-O)-methyltransferase</fullName>
        <ecNumber evidence="5">2.1.1.208</ecNumber>
    </submittedName>
</protein>
<dbReference type="SUPFAM" id="SSF55315">
    <property type="entry name" value="L30e-like"/>
    <property type="match status" value="1"/>
</dbReference>
<dbReference type="GO" id="GO:0006396">
    <property type="term" value="P:RNA processing"/>
    <property type="evidence" value="ECO:0007669"/>
    <property type="project" value="InterPro"/>
</dbReference>
<evidence type="ECO:0000259" key="3">
    <source>
        <dbReference type="Pfam" id="PF00588"/>
    </source>
</evidence>
<feature type="domain" description="SpoU L30e-like N-terminal" evidence="4">
    <location>
        <begin position="25"/>
        <end position="114"/>
    </location>
</feature>
<dbReference type="Pfam" id="PF22655">
    <property type="entry name" value="SpoU_sub_bind_like"/>
    <property type="match status" value="1"/>
</dbReference>
<dbReference type="PANTHER" id="PTHR43191:SF2">
    <property type="entry name" value="RRNA METHYLTRANSFERASE 3, MITOCHONDRIAL"/>
    <property type="match status" value="1"/>
</dbReference>
<dbReference type="InterPro" id="IPR054578">
    <property type="entry name" value="SpoU_sub_bind-like_N"/>
</dbReference>
<dbReference type="EC" id="2.1.1.208" evidence="5"/>
<dbReference type="Pfam" id="PF00588">
    <property type="entry name" value="SpoU_methylase"/>
    <property type="match status" value="1"/>
</dbReference>
<dbReference type="GO" id="GO:0003723">
    <property type="term" value="F:RNA binding"/>
    <property type="evidence" value="ECO:0007669"/>
    <property type="project" value="InterPro"/>
</dbReference>
<keyword evidence="2 5" id="KW-0808">Transferase</keyword>
<evidence type="ECO:0000259" key="4">
    <source>
        <dbReference type="Pfam" id="PF22655"/>
    </source>
</evidence>
<dbReference type="Gene3D" id="3.30.1330.30">
    <property type="match status" value="1"/>
</dbReference>
<evidence type="ECO:0000313" key="5">
    <source>
        <dbReference type="EMBL" id="CAA9581226.1"/>
    </source>
</evidence>
<evidence type="ECO:0000256" key="1">
    <source>
        <dbReference type="ARBA" id="ARBA00022603"/>
    </source>
</evidence>
<keyword evidence="1 5" id="KW-0489">Methyltransferase</keyword>
<organism evidence="5">
    <name type="scientific">uncultured Thermomicrobiales bacterium</name>
    <dbReference type="NCBI Taxonomy" id="1645740"/>
    <lineage>
        <taxon>Bacteria</taxon>
        <taxon>Pseudomonadati</taxon>
        <taxon>Thermomicrobiota</taxon>
        <taxon>Thermomicrobia</taxon>
        <taxon>Thermomicrobiales</taxon>
        <taxon>environmental samples</taxon>
    </lineage>
</organism>
<dbReference type="Gene3D" id="3.40.1280.10">
    <property type="match status" value="1"/>
</dbReference>